<dbReference type="EMBL" id="AY915092">
    <property type="protein sequence ID" value="AAX30313.1"/>
    <property type="molecule type" value="mRNA"/>
</dbReference>
<organism evidence="1">
    <name type="scientific">Schistosoma japonicum</name>
    <name type="common">Blood fluke</name>
    <dbReference type="NCBI Taxonomy" id="6182"/>
    <lineage>
        <taxon>Eukaryota</taxon>
        <taxon>Metazoa</taxon>
        <taxon>Spiralia</taxon>
        <taxon>Lophotrochozoa</taxon>
        <taxon>Platyhelminthes</taxon>
        <taxon>Trematoda</taxon>
        <taxon>Digenea</taxon>
        <taxon>Strigeidida</taxon>
        <taxon>Schistosomatoidea</taxon>
        <taxon>Schistosomatidae</taxon>
        <taxon>Schistosoma</taxon>
    </lineage>
</organism>
<proteinExistence type="evidence at transcript level"/>
<dbReference type="AlphaFoldDB" id="Q5BT22"/>
<accession>Q5BT22</accession>
<evidence type="ECO:0000313" key="1">
    <source>
        <dbReference type="EMBL" id="AAX30313.1"/>
    </source>
</evidence>
<reference evidence="1" key="1">
    <citation type="submission" date="2005-01" db="EMBL/GenBank/DDBJ databases">
        <authorList>
            <person name="Han Z."/>
        </authorList>
    </citation>
    <scope>NUCLEOTIDE SEQUENCE</scope>
</reference>
<sequence>MLYSGSFRANAYLVDTEHQADIKKDFKIIYRVPPNLAYGLLIRFLHLAEAVNIHLLKPDLGVNKKYVQPPSLS</sequence>
<protein>
    <submittedName>
        <fullName evidence="1">SJCHGC02971 protein</fullName>
    </submittedName>
</protein>
<name>Q5BT22_SCHJA</name>
<reference evidence="1" key="2">
    <citation type="journal article" date="2006" name="PLoS Pathog.">
        <title>New perspectives on host-parasite interplay by comparative transcriptomic and proteomic analyses of Schistosoma japonicum.</title>
        <authorList>
            <person name="Liu F."/>
            <person name="Lu J."/>
            <person name="Hu W."/>
            <person name="Wang S.Y."/>
            <person name="Cui S.J."/>
            <person name="Chi M."/>
            <person name="Yan Q."/>
            <person name="Wang X.R."/>
            <person name="Song H.D."/>
            <person name="Xu X.N."/>
            <person name="Wang J.J."/>
            <person name="Zhang X.L."/>
            <person name="Zhang X."/>
            <person name="Wang Z.Q."/>
            <person name="Xue C.L."/>
            <person name="Brindley P.J."/>
            <person name="McManus D.P."/>
            <person name="Yang P.Y."/>
            <person name="Feng Z."/>
            <person name="Chen Z."/>
            <person name="Han Z.G."/>
        </authorList>
    </citation>
    <scope>NUCLEOTIDE SEQUENCE</scope>
</reference>